<dbReference type="InterPro" id="IPR043502">
    <property type="entry name" value="DNA/RNA_pol_sf"/>
</dbReference>
<dbReference type="Proteomes" id="UP001064489">
    <property type="component" value="Chromosome 2"/>
</dbReference>
<dbReference type="PANTHER" id="PTHR33064">
    <property type="entry name" value="POL PROTEIN"/>
    <property type="match status" value="1"/>
</dbReference>
<dbReference type="InterPro" id="IPR041577">
    <property type="entry name" value="RT_RNaseH_2"/>
</dbReference>
<sequence>MKSAKGYSAKATPLTNLLKKNRAWQWADKCQRAFEELKKVISKDLVLVLPDHTEEFEVHTDASDFDIPLPSGATIHRPGKGNDNHHSLFSSMATLLAWCNFRHHDRQRCDKLLLDTEKAQPQASTMARLPGGILLSA</sequence>
<feature type="domain" description="Reverse transcriptase/retrotransposon-derived protein RNase H-like" evidence="1">
    <location>
        <begin position="26"/>
        <end position="67"/>
    </location>
</feature>
<dbReference type="SUPFAM" id="SSF56672">
    <property type="entry name" value="DNA/RNA polymerases"/>
    <property type="match status" value="1"/>
</dbReference>
<dbReference type="Pfam" id="PF17919">
    <property type="entry name" value="RT_RNaseH_2"/>
    <property type="match status" value="1"/>
</dbReference>
<reference evidence="2" key="1">
    <citation type="journal article" date="2022" name="Plant J.">
        <title>Strategies of tolerance reflected in two North American maple genomes.</title>
        <authorList>
            <person name="McEvoy S.L."/>
            <person name="Sezen U.U."/>
            <person name="Trouern-Trend A."/>
            <person name="McMahon S.M."/>
            <person name="Schaberg P.G."/>
            <person name="Yang J."/>
            <person name="Wegrzyn J.L."/>
            <person name="Swenson N.G."/>
        </authorList>
    </citation>
    <scope>NUCLEOTIDE SEQUENCE</scope>
    <source>
        <strain evidence="2">91603</strain>
    </source>
</reference>
<dbReference type="Gene3D" id="3.30.70.270">
    <property type="match status" value="1"/>
</dbReference>
<reference evidence="2" key="2">
    <citation type="submission" date="2023-02" db="EMBL/GenBank/DDBJ databases">
        <authorList>
            <person name="Swenson N.G."/>
            <person name="Wegrzyn J.L."/>
            <person name="Mcevoy S.L."/>
        </authorList>
    </citation>
    <scope>NUCLEOTIDE SEQUENCE</scope>
    <source>
        <strain evidence="2">91603</strain>
        <tissue evidence="2">Leaf</tissue>
    </source>
</reference>
<evidence type="ECO:0000259" key="1">
    <source>
        <dbReference type="Pfam" id="PF17919"/>
    </source>
</evidence>
<evidence type="ECO:0000313" key="3">
    <source>
        <dbReference type="Proteomes" id="UP001064489"/>
    </source>
</evidence>
<name>A0AAD5IE78_ACENE</name>
<comment type="caution">
    <text evidence="2">The sequence shown here is derived from an EMBL/GenBank/DDBJ whole genome shotgun (WGS) entry which is preliminary data.</text>
</comment>
<dbReference type="InterPro" id="IPR051320">
    <property type="entry name" value="Viral_Replic_Matur_Polypro"/>
</dbReference>
<gene>
    <name evidence="2" type="ORF">LWI28_014577</name>
</gene>
<accession>A0AAD5IE78</accession>
<organism evidence="2 3">
    <name type="scientific">Acer negundo</name>
    <name type="common">Box elder</name>
    <dbReference type="NCBI Taxonomy" id="4023"/>
    <lineage>
        <taxon>Eukaryota</taxon>
        <taxon>Viridiplantae</taxon>
        <taxon>Streptophyta</taxon>
        <taxon>Embryophyta</taxon>
        <taxon>Tracheophyta</taxon>
        <taxon>Spermatophyta</taxon>
        <taxon>Magnoliopsida</taxon>
        <taxon>eudicotyledons</taxon>
        <taxon>Gunneridae</taxon>
        <taxon>Pentapetalae</taxon>
        <taxon>rosids</taxon>
        <taxon>malvids</taxon>
        <taxon>Sapindales</taxon>
        <taxon>Sapindaceae</taxon>
        <taxon>Hippocastanoideae</taxon>
        <taxon>Acereae</taxon>
        <taxon>Acer</taxon>
    </lineage>
</organism>
<dbReference type="AlphaFoldDB" id="A0AAD5IE78"/>
<proteinExistence type="predicted"/>
<dbReference type="PANTHER" id="PTHR33064:SF40">
    <property type="entry name" value="REVERSE TRANSCRIPTASE_RETROTRANSPOSON-DERIVED PROTEIN RNASE H-LIKE DOMAIN-CONTAINING PROTEIN"/>
    <property type="match status" value="1"/>
</dbReference>
<dbReference type="InterPro" id="IPR043128">
    <property type="entry name" value="Rev_trsase/Diguanyl_cyclase"/>
</dbReference>
<protein>
    <recommendedName>
        <fullName evidence="1">Reverse transcriptase/retrotransposon-derived protein RNase H-like domain-containing protein</fullName>
    </recommendedName>
</protein>
<keyword evidence="3" id="KW-1185">Reference proteome</keyword>
<evidence type="ECO:0000313" key="2">
    <source>
        <dbReference type="EMBL" id="KAI9161120.1"/>
    </source>
</evidence>
<dbReference type="EMBL" id="JAJSOW010000106">
    <property type="protein sequence ID" value="KAI9161120.1"/>
    <property type="molecule type" value="Genomic_DNA"/>
</dbReference>